<accession>A0A7R9BX48</accession>
<dbReference type="EMBL" id="CAJPEX010005111">
    <property type="protein sequence ID" value="CAG0923412.1"/>
    <property type="molecule type" value="Genomic_DNA"/>
</dbReference>
<keyword evidence="3" id="KW-1185">Reference proteome</keyword>
<dbReference type="EMBL" id="OA887148">
    <property type="protein sequence ID" value="CAD7283260.1"/>
    <property type="molecule type" value="Genomic_DNA"/>
</dbReference>
<evidence type="ECO:0000313" key="3">
    <source>
        <dbReference type="Proteomes" id="UP000678499"/>
    </source>
</evidence>
<sequence length="862" mass="94475">MHSKPSRFYMFYRNRNRGPVRSHHRLQQQQQHQQQQAPPLSTRANSRQPIRNAHFISDFGSAFRRSPTHFTNHDSVRDVDVEKEFVAPRRVTHGLGSLADFGPTFSSSRKALKTQQFGFGPKQNFKHTKKHSRIIFPDSETFNRLNPSIPAFTPIGKPGVVKVSPQERIPEIIRSKPVQIVDQTEAAKNAKINELHSKILGFSKPSSKKDPPEIIPSVIPAKTTTEIPPAAEEATTTIKPVFIKMEKELKKMHIPSELVMKVMESVVAAQIPEETLPEILQKDSDVDVLKELLSAILDAQQDPTLKIKFGKTGKTAVVQEATGVRKVEDNRVDVAPEPVPGVIAEIPVFLPTEVPTTTINEASPVSVSEKLEIPEGNIEDNIVPTIEDLRDVARILGYMPERIATLSRAELLDLISKDPAPQPGKDLAEMTQPILDTTVFADRIPTTTSIPLTTVSSPDADTESQSIFEANAVEKALVESLLSNSSSGQDIESLLVTILQFIENGNSIPSNLVVELPSGPGKPAQVLFSSSGPAETKEVETSSVAEAQTQQVVTEEPAILFQETEPVPSSLLASQPQTVQQGGFNQQSIQLQGQMRQQAELLRVAQLHQQGQLRQQEALLHLAHAQQGVSIFADPTGKLHLQIDRGTGHAPPAITPMQAETVQTEELVLQFGGAKVRVDLDGVQAFAPNSTNITANSTSRNLDVAAGSAPQHFRNPDEPLITITPAEFTRNLLIFYDMQERVKKISTAGQTPSLSSTQFGALASAQLFSPTAEQLRQQELLNQQKQQQQQLQLTARQAQELAANSKSALSVAPLNHNELRALALVLGHPVNNVQAMNKSELERLLSKDILLLSSQAPRQAVL</sequence>
<dbReference type="OrthoDB" id="10687094at2759"/>
<evidence type="ECO:0000256" key="1">
    <source>
        <dbReference type="SAM" id="MobiDB-lite"/>
    </source>
</evidence>
<organism evidence="2">
    <name type="scientific">Notodromas monacha</name>
    <dbReference type="NCBI Taxonomy" id="399045"/>
    <lineage>
        <taxon>Eukaryota</taxon>
        <taxon>Metazoa</taxon>
        <taxon>Ecdysozoa</taxon>
        <taxon>Arthropoda</taxon>
        <taxon>Crustacea</taxon>
        <taxon>Oligostraca</taxon>
        <taxon>Ostracoda</taxon>
        <taxon>Podocopa</taxon>
        <taxon>Podocopida</taxon>
        <taxon>Cypridocopina</taxon>
        <taxon>Cypridoidea</taxon>
        <taxon>Cyprididae</taxon>
        <taxon>Notodromas</taxon>
    </lineage>
</organism>
<evidence type="ECO:0000313" key="2">
    <source>
        <dbReference type="EMBL" id="CAD7283260.1"/>
    </source>
</evidence>
<feature type="compositionally biased region" description="Polar residues" evidence="1">
    <location>
        <begin position="37"/>
        <end position="48"/>
    </location>
</feature>
<dbReference type="AlphaFoldDB" id="A0A7R9BX48"/>
<feature type="compositionally biased region" description="Low complexity" evidence="1">
    <location>
        <begin position="27"/>
        <end position="36"/>
    </location>
</feature>
<name>A0A7R9BX48_9CRUS</name>
<feature type="region of interest" description="Disordered" evidence="1">
    <location>
        <begin position="18"/>
        <end position="48"/>
    </location>
</feature>
<proteinExistence type="predicted"/>
<protein>
    <submittedName>
        <fullName evidence="2">Uncharacterized protein</fullName>
    </submittedName>
</protein>
<gene>
    <name evidence="2" type="ORF">NMOB1V02_LOCUS10876</name>
</gene>
<dbReference type="Proteomes" id="UP000678499">
    <property type="component" value="Unassembled WGS sequence"/>
</dbReference>
<reference evidence="2" key="1">
    <citation type="submission" date="2020-11" db="EMBL/GenBank/DDBJ databases">
        <authorList>
            <person name="Tran Van P."/>
        </authorList>
    </citation>
    <scope>NUCLEOTIDE SEQUENCE</scope>
</reference>